<evidence type="ECO:0000259" key="4">
    <source>
        <dbReference type="PROSITE" id="PS50994"/>
    </source>
</evidence>
<feature type="domain" description="Reverse transcriptase" evidence="3">
    <location>
        <begin position="1"/>
        <end position="80"/>
    </location>
</feature>
<keyword evidence="1" id="KW-0511">Multifunctional enzyme</keyword>
<proteinExistence type="predicted"/>
<evidence type="ECO:0000259" key="3">
    <source>
        <dbReference type="PROSITE" id="PS50878"/>
    </source>
</evidence>
<dbReference type="InterPro" id="IPR041577">
    <property type="entry name" value="RT_RNaseH_2"/>
</dbReference>
<dbReference type="CDD" id="cd09274">
    <property type="entry name" value="RNase_HI_RT_Ty3"/>
    <property type="match status" value="1"/>
</dbReference>
<dbReference type="OrthoDB" id="5417660at2759"/>
<feature type="domain" description="Integrase catalytic" evidence="4">
    <location>
        <begin position="597"/>
        <end position="699"/>
    </location>
</feature>
<dbReference type="InterPro" id="IPR043502">
    <property type="entry name" value="DNA/RNA_pol_sf"/>
</dbReference>
<sequence>MPFGLSSAPATFQRLMDSIVGDLPFVRCYLDDLLIFSSSLEEHLAHLRQVFEALRKFGLTIAAEKCSICQSSVDYLGHTFGPDGMTPDVKKVESIVRWPTPTSPTELRSFLGLANYYRGFLPDYSARTRPLYDLLNGGGKDKQTDLDVWTDIHEVAFMDVKESLARLPLLGYPDFTRPFQLITDASDVAIGAVLEQDGHPLSFFSQSLTKTQRRWPVYEREAYAIFRSLERFRNILLGYPLELVVFTDHKPLTFMETSTTPKMRCRGFLRPVRLNLLREMTMKGDEIFGPAAAVSVVPLPSVTSSARTTKGVPRGRVLIVSPLQRAQLLQEQRVEGSHRQVRRLAPTVDYSSNPLIDFDEDGLLVRKVHSNGRVYYVPVVPPRLRDAVLFETHENHGHQGLRRANQFLQERFYWSGMSEHLYGHIGCCSACYPDSSDGTPATLSSEADDVSVLPAMMAMPVSSLPRSSPTSSSARSVISANLVTACEQWSKQELAQKQDEDDVLTFRMLTFGPIVGYGLCSFLDEEGLLVRMVKQLPEDDKAYVPVIPTALRHDVLYRFHDRGGHFGRNHVWDRMRRLCFLARKAKQKAPAFLVPFPVGKPWHTVAMDFLYIGPSDQGQTKLLVFVDHFTRWADAYVVAGEGASDALGPVLQVFSQFGPPSRILSDQGSAFESKVFTDALRIMGVAKARSTPHHPNSNGHYNVTPHSSTGFSPYYLMYGREAPASTFPSLARYATLMYDPDGYAAYLARARAKIADLVDEWVTAGGAAQRKVAEQQQALLRYFVGQRVRMKIFYSNTTPGHKLLPKWQTDWYVVKFLPGVHNKTVVVRHYPDLREKVISTDYLLPDPAQPEQIPACLRIQRGPPPEPESPAVPMYPFDGVPSVAPPSITVPPATSAEAGGSSAVADDASVAATDGVSLSEALGEAFDPVGMAPPNAPLARNAQRPPGNVAYSVIMTAPRVPQVQSPSSPRSADQLRPEPPSSARQSVRSEDFQEPAEAPTPRPAPPSIRSDARVSSPAQSLLSMPGSAPARMSVVASPEEARGSDESRFDSPLGSVEGADEVPADNSARSVGFIYTKNSSVFSWQRCLCLLLKLLSKSSLMNPARLLEDHCVRPEVDVQAFDIMSANGNLLRLQELLEVPPERRGESMQHFLEIIRQEDPPTPTSARQYGHSPDDFTGAGINRRPRPVTGEDGRVRKLHDRNGQLMTIAPNSSASYSPKWFSARSISGALRALVSWGFPWVRDEVLAEAWGEPFLWDDGSVELCAVAAFYTKVIDVPSYERTVAGSARDDLAVKCYACGFFLSRDLAYFCDVCTCVVKVNGHNAGDQIWSLRRHFASNGHRDNQCSLPGRANRGRLSMFPFFFMDHECFRSLSARQFMDNLQSDGLNPALKRFAAVSRAYLRPGIHFVYIHRGLGRLFCLSRRERFAPSNHRSGSAPFVLEEGTCPYDRVINRALRRLREDNFGMVRPDVDVVMSEESGVGASREGESEFSARPTQATAIPPPPPLPVGYQVTSAPPPPPPVGYSEALRRPENVMMARPLLRPVRSQDRSARPTFPPLPPLPEDQVQAEDLRLPTVGRVPPTGPSRWRDWEGPPPASRYEHRDQGPADVPRPLPMPRSSLATTPYDRGYRYGHGSAVSLAPAEPRVQEFDETPAEAPSRPVELQPAQQELAVVPTSSSAQEDVTELRSPFPRNVVPIEEGAVLLTSVAGLGADGLVVPDMFPAQVDVHHISGVLQVPGSLLLAATITIQIPTDVTTGLAIEGDSALEALAVSRPRGEEEALQDLLSASPSARAMDDTVNWREFDVRSLANTEAEVDVINQTLESLPISEDLDGFVPPLRPGNLTNFDWDIDSTIRRAGMSHPGWTSPWPFRPGPYMPWRMVALRRGQDSARGDMTYLERPPYLVTRDQVLNGDWGTFWRGFDASRGCPGFLENEFVAFNHPLVAGVVPSFDEDCSARLLFLNELGEGPTRGHSTREEAWPADPVIPCAHAILRWLHSAQLGAMAVTIHCSGGSAQGVIRSEASVLFCCEYHLEDSLVSVMRLSRERPLMPNSYVFSARSNRAFDCGLLDDQGRPSGLDRPESLVDMLYKYESVRARDGHPLPRTPLTPFPEPFDLRPRDRVSAPATGVNRPRRPERYSLNYGWSRVAGNFEELARPVLDRWSRIRGFGPRNDEGQARHGQD</sequence>
<feature type="region of interest" description="Disordered" evidence="2">
    <location>
        <begin position="1477"/>
        <end position="1528"/>
    </location>
</feature>
<dbReference type="CDD" id="cd01647">
    <property type="entry name" value="RT_LTR"/>
    <property type="match status" value="1"/>
</dbReference>
<dbReference type="Pfam" id="PF17919">
    <property type="entry name" value="RT_RNaseH_2"/>
    <property type="match status" value="1"/>
</dbReference>
<dbReference type="InterPro" id="IPR012337">
    <property type="entry name" value="RNaseH-like_sf"/>
</dbReference>
<feature type="region of interest" description="Disordered" evidence="2">
    <location>
        <begin position="960"/>
        <end position="1062"/>
    </location>
</feature>
<feature type="region of interest" description="Disordered" evidence="2">
    <location>
        <begin position="2099"/>
        <end position="2133"/>
    </location>
</feature>
<dbReference type="GO" id="GO:0003676">
    <property type="term" value="F:nucleic acid binding"/>
    <property type="evidence" value="ECO:0007669"/>
    <property type="project" value="InterPro"/>
</dbReference>
<evidence type="ECO:0000313" key="6">
    <source>
        <dbReference type="Proteomes" id="UP000541610"/>
    </source>
</evidence>
<dbReference type="Gene3D" id="3.30.420.10">
    <property type="entry name" value="Ribonuclease H-like superfamily/Ribonuclease H"/>
    <property type="match status" value="1"/>
</dbReference>
<dbReference type="InterPro" id="IPR036397">
    <property type="entry name" value="RNaseH_sf"/>
</dbReference>
<name>A0A7J6NTW2_PEROL</name>
<feature type="compositionally biased region" description="Basic and acidic residues" evidence="2">
    <location>
        <begin position="1039"/>
        <end position="1049"/>
    </location>
</feature>
<gene>
    <name evidence="5" type="ORF">FOZ60_004165</name>
</gene>
<dbReference type="InterPro" id="IPR050951">
    <property type="entry name" value="Retrovirus_Pol_polyprotein"/>
</dbReference>
<dbReference type="PROSITE" id="PS50994">
    <property type="entry name" value="INTEGRASE"/>
    <property type="match status" value="1"/>
</dbReference>
<dbReference type="GO" id="GO:0015074">
    <property type="term" value="P:DNA integration"/>
    <property type="evidence" value="ECO:0007669"/>
    <property type="project" value="InterPro"/>
</dbReference>
<evidence type="ECO:0000313" key="5">
    <source>
        <dbReference type="EMBL" id="KAF4687293.1"/>
    </source>
</evidence>
<protein>
    <submittedName>
        <fullName evidence="5">Uncharacterized protein</fullName>
    </submittedName>
</protein>
<feature type="region of interest" description="Disordered" evidence="2">
    <location>
        <begin position="858"/>
        <end position="877"/>
    </location>
</feature>
<dbReference type="EMBL" id="JABANP010000191">
    <property type="protein sequence ID" value="KAF4687293.1"/>
    <property type="molecule type" value="Genomic_DNA"/>
</dbReference>
<dbReference type="PANTHER" id="PTHR37984:SF5">
    <property type="entry name" value="PROTEIN NYNRIN-LIKE"/>
    <property type="match status" value="1"/>
</dbReference>
<dbReference type="PROSITE" id="PS50878">
    <property type="entry name" value="RT_POL"/>
    <property type="match status" value="1"/>
</dbReference>
<dbReference type="InterPro" id="IPR000477">
    <property type="entry name" value="RT_dom"/>
</dbReference>
<dbReference type="InterPro" id="IPR043128">
    <property type="entry name" value="Rev_trsase/Diguanyl_cyclase"/>
</dbReference>
<organism evidence="5 6">
    <name type="scientific">Perkinsus olseni</name>
    <name type="common">Perkinsus atlanticus</name>
    <dbReference type="NCBI Taxonomy" id="32597"/>
    <lineage>
        <taxon>Eukaryota</taxon>
        <taxon>Sar</taxon>
        <taxon>Alveolata</taxon>
        <taxon>Perkinsozoa</taxon>
        <taxon>Perkinsea</taxon>
        <taxon>Perkinsida</taxon>
        <taxon>Perkinsidae</taxon>
        <taxon>Perkinsus</taxon>
    </lineage>
</organism>
<dbReference type="Gene3D" id="3.30.70.270">
    <property type="match status" value="2"/>
</dbReference>
<dbReference type="Pfam" id="PF00665">
    <property type="entry name" value="rve"/>
    <property type="match status" value="1"/>
</dbReference>
<dbReference type="GO" id="GO:0003824">
    <property type="term" value="F:catalytic activity"/>
    <property type="evidence" value="ECO:0007669"/>
    <property type="project" value="UniProtKB-KW"/>
</dbReference>
<dbReference type="Pfam" id="PF00078">
    <property type="entry name" value="RVT_1"/>
    <property type="match status" value="1"/>
</dbReference>
<dbReference type="Proteomes" id="UP000541610">
    <property type="component" value="Unassembled WGS sequence"/>
</dbReference>
<evidence type="ECO:0000256" key="1">
    <source>
        <dbReference type="ARBA" id="ARBA00023268"/>
    </source>
</evidence>
<feature type="compositionally biased region" description="Low complexity" evidence="2">
    <location>
        <begin position="960"/>
        <end position="971"/>
    </location>
</feature>
<evidence type="ECO:0000256" key="2">
    <source>
        <dbReference type="SAM" id="MobiDB-lite"/>
    </source>
</evidence>
<dbReference type="FunFam" id="3.30.70.270:FF:000003">
    <property type="entry name" value="Transposon Ty3-G Gag-Pol polyprotein"/>
    <property type="match status" value="1"/>
</dbReference>
<dbReference type="PANTHER" id="PTHR37984">
    <property type="entry name" value="PROTEIN CBG26694"/>
    <property type="match status" value="1"/>
</dbReference>
<feature type="compositionally biased region" description="Pro residues" evidence="2">
    <location>
        <begin position="2102"/>
        <end position="2111"/>
    </location>
</feature>
<dbReference type="SUPFAM" id="SSF56672">
    <property type="entry name" value="DNA/RNA polymerases"/>
    <property type="match status" value="1"/>
</dbReference>
<dbReference type="FunFam" id="1.10.340.70:FF:000001">
    <property type="entry name" value="Retrovirus-related Pol polyprotein from transposon gypsy-like Protein"/>
    <property type="match status" value="1"/>
</dbReference>
<feature type="region of interest" description="Disordered" evidence="2">
    <location>
        <begin position="1162"/>
        <end position="1194"/>
    </location>
</feature>
<accession>A0A7J6NTW2</accession>
<dbReference type="Pfam" id="PF17921">
    <property type="entry name" value="Integrase_H2C2"/>
    <property type="match status" value="1"/>
</dbReference>
<dbReference type="InterPro" id="IPR001584">
    <property type="entry name" value="Integrase_cat-core"/>
</dbReference>
<dbReference type="FunFam" id="3.30.70.270:FF:000020">
    <property type="entry name" value="Transposon Tf2-6 polyprotein-like Protein"/>
    <property type="match status" value="1"/>
</dbReference>
<dbReference type="Gene3D" id="1.10.340.70">
    <property type="match status" value="1"/>
</dbReference>
<reference evidence="5 6" key="1">
    <citation type="submission" date="2020-04" db="EMBL/GenBank/DDBJ databases">
        <title>Perkinsus olseni comparative genomics.</title>
        <authorList>
            <person name="Bogema D.R."/>
        </authorList>
    </citation>
    <scope>NUCLEOTIDE SEQUENCE [LARGE SCALE GENOMIC DNA]</scope>
    <source>
        <strain evidence="5">00978-12</strain>
    </source>
</reference>
<comment type="caution">
    <text evidence="5">The sequence shown here is derived from an EMBL/GenBank/DDBJ whole genome shotgun (WGS) entry which is preliminary data.</text>
</comment>
<feature type="region of interest" description="Disordered" evidence="2">
    <location>
        <begin position="1541"/>
        <end position="1627"/>
    </location>
</feature>
<dbReference type="InterPro" id="IPR041588">
    <property type="entry name" value="Integrase_H2C2"/>
</dbReference>
<dbReference type="SUPFAM" id="SSF53098">
    <property type="entry name" value="Ribonuclease H-like"/>
    <property type="match status" value="1"/>
</dbReference>